<evidence type="ECO:0000313" key="2">
    <source>
        <dbReference type="Proteomes" id="UP000297890"/>
    </source>
</evidence>
<keyword evidence="2" id="KW-1185">Reference proteome</keyword>
<evidence type="ECO:0000313" key="1">
    <source>
        <dbReference type="EMBL" id="TFZ81304.1"/>
    </source>
</evidence>
<dbReference type="OrthoDB" id="5348860at2"/>
<dbReference type="InterPro" id="IPR007298">
    <property type="entry name" value="Cu-R_lipoprotein_NlpE"/>
</dbReference>
<dbReference type="AlphaFoldDB" id="A0A4Z0F7C4"/>
<proteinExistence type="predicted"/>
<accession>A0A4Z0F7C4</accession>
<dbReference type="InterPro" id="IPR038139">
    <property type="entry name" value="NlpE_C_sf"/>
</dbReference>
<sequence>MMNPQYASERGVMKMRENMDRVRGWSLGLLVAVGLGSCAAKHPEPPIQAPFPAPDVRAQSTLVPPVTFVGELPCKACGGMRRTLTLLGDGTYRLRQQYESAHGGEGIVLHEIGRWRLEGRRLTLRGESGRTGDYHLADSTRLEQLGRDGEPLTGTMAYSLSRAARVDPIAESMRVTGIFNARSGTLALCGTGQALPVLSESREMAALQQAARESASEVGLWVSVQAEWVEAQRRGAARGQQALRIEQLLGSRPGQSCPATYTPGPAA</sequence>
<name>A0A4Z0F7C4_9GAMM</name>
<dbReference type="Gene3D" id="2.40.50.540">
    <property type="match status" value="1"/>
</dbReference>
<dbReference type="RefSeq" id="WP_135282850.1">
    <property type="nucleotide sequence ID" value="NZ_SRIO01000029.1"/>
</dbReference>
<protein>
    <submittedName>
        <fullName evidence="1">Copper resistance protein NlpE</fullName>
    </submittedName>
</protein>
<comment type="caution">
    <text evidence="1">The sequence shown here is derived from an EMBL/GenBank/DDBJ whole genome shotgun (WGS) entry which is preliminary data.</text>
</comment>
<reference evidence="1 2" key="1">
    <citation type="journal article" date="2019" name="ISME J.">
        <title>Candidatus Macondimonas diazotrophica, a novel gammaproteobacterial genus dominating crude-oil-contaminated coastal sediments.</title>
        <authorList>
            <person name="Karthikeyan S."/>
            <person name="Konstantinidis K."/>
        </authorList>
    </citation>
    <scope>NUCLEOTIDE SEQUENCE [LARGE SCALE GENOMIC DNA]</scope>
    <source>
        <strain evidence="1 2">KTK01</strain>
    </source>
</reference>
<dbReference type="Proteomes" id="UP000297890">
    <property type="component" value="Unassembled WGS sequence"/>
</dbReference>
<organism evidence="1 2">
    <name type="scientific">Candidatus Macondimonas diazotrophica</name>
    <dbReference type="NCBI Taxonomy" id="2305248"/>
    <lineage>
        <taxon>Bacteria</taxon>
        <taxon>Pseudomonadati</taxon>
        <taxon>Pseudomonadota</taxon>
        <taxon>Gammaproteobacteria</taxon>
        <taxon>Chromatiales</taxon>
        <taxon>Ectothiorhodospiraceae</taxon>
        <taxon>Candidatus Macondimonas</taxon>
    </lineage>
</organism>
<gene>
    <name evidence="1" type="ORF">E4680_12995</name>
</gene>
<dbReference type="Gene3D" id="2.40.128.640">
    <property type="match status" value="1"/>
</dbReference>
<dbReference type="EMBL" id="SRIO01000029">
    <property type="protein sequence ID" value="TFZ81304.1"/>
    <property type="molecule type" value="Genomic_DNA"/>
</dbReference>
<dbReference type="Pfam" id="PF04170">
    <property type="entry name" value="NlpE"/>
    <property type="match status" value="1"/>
</dbReference>